<dbReference type="PROSITE" id="PS50943">
    <property type="entry name" value="HTH_CROC1"/>
    <property type="match status" value="1"/>
</dbReference>
<sequence>MTAQSEPSKDPAIRAFAITLGAFRVKAGLGKKELAEKLGYTPAYTSQVEAAKNVPSPRFAEDLNTLFGTEAFTELQQNIMDARTNGLLPPGFIDYVDQESRASLMYIFEFGVIKGIFQTYDYACEVLRSGRAAEEVEQLASKRMERQKILARDEPPQIVAVFDEGVIRRTVGGREIMRDQIARLVEISKMPNVTMHIVPPGKGAYPGVMGAFTILRFDDGPDMVYTEGYLGGSITGNAANVRGHTVHFDLIRGVAMSADDSLEFLHAAWEGL</sequence>
<protein>
    <submittedName>
        <fullName evidence="2">Helix-turn-helix transcriptional regulator</fullName>
    </submittedName>
</protein>
<dbReference type="Pfam" id="PF19054">
    <property type="entry name" value="DUF5753"/>
    <property type="match status" value="1"/>
</dbReference>
<dbReference type="Gene3D" id="1.10.260.40">
    <property type="entry name" value="lambda repressor-like DNA-binding domains"/>
    <property type="match status" value="1"/>
</dbReference>
<dbReference type="CDD" id="cd00093">
    <property type="entry name" value="HTH_XRE"/>
    <property type="match status" value="1"/>
</dbReference>
<evidence type="ECO:0000313" key="3">
    <source>
        <dbReference type="Proteomes" id="UP001501842"/>
    </source>
</evidence>
<accession>A0ABP6GD22</accession>
<organism evidence="2 3">
    <name type="scientific">Actinocorallia aurantiaca</name>
    <dbReference type="NCBI Taxonomy" id="46204"/>
    <lineage>
        <taxon>Bacteria</taxon>
        <taxon>Bacillati</taxon>
        <taxon>Actinomycetota</taxon>
        <taxon>Actinomycetes</taxon>
        <taxon>Streptosporangiales</taxon>
        <taxon>Thermomonosporaceae</taxon>
        <taxon>Actinocorallia</taxon>
    </lineage>
</organism>
<dbReference type="Proteomes" id="UP001501842">
    <property type="component" value="Unassembled WGS sequence"/>
</dbReference>
<gene>
    <name evidence="2" type="ORF">GCM10010439_04470</name>
</gene>
<dbReference type="SUPFAM" id="SSF47413">
    <property type="entry name" value="lambda repressor-like DNA-binding domains"/>
    <property type="match status" value="1"/>
</dbReference>
<name>A0ABP6GD22_9ACTN</name>
<comment type="caution">
    <text evidence="2">The sequence shown here is derived from an EMBL/GenBank/DDBJ whole genome shotgun (WGS) entry which is preliminary data.</text>
</comment>
<dbReference type="InterPro" id="IPR043917">
    <property type="entry name" value="DUF5753"/>
</dbReference>
<dbReference type="EMBL" id="BAAATZ010000002">
    <property type="protein sequence ID" value="GAA2719273.1"/>
    <property type="molecule type" value="Genomic_DNA"/>
</dbReference>
<dbReference type="InterPro" id="IPR010982">
    <property type="entry name" value="Lambda_DNA-bd_dom_sf"/>
</dbReference>
<dbReference type="InterPro" id="IPR001387">
    <property type="entry name" value="Cro/C1-type_HTH"/>
</dbReference>
<reference evidence="3" key="1">
    <citation type="journal article" date="2019" name="Int. J. Syst. Evol. Microbiol.">
        <title>The Global Catalogue of Microorganisms (GCM) 10K type strain sequencing project: providing services to taxonomists for standard genome sequencing and annotation.</title>
        <authorList>
            <consortium name="The Broad Institute Genomics Platform"/>
            <consortium name="The Broad Institute Genome Sequencing Center for Infectious Disease"/>
            <person name="Wu L."/>
            <person name="Ma J."/>
        </authorList>
    </citation>
    <scope>NUCLEOTIDE SEQUENCE [LARGE SCALE GENOMIC DNA]</scope>
    <source>
        <strain evidence="3">JCM 8201</strain>
    </source>
</reference>
<dbReference type="Pfam" id="PF13560">
    <property type="entry name" value="HTH_31"/>
    <property type="match status" value="1"/>
</dbReference>
<proteinExistence type="predicted"/>
<evidence type="ECO:0000259" key="1">
    <source>
        <dbReference type="PROSITE" id="PS50943"/>
    </source>
</evidence>
<evidence type="ECO:0000313" key="2">
    <source>
        <dbReference type="EMBL" id="GAA2719273.1"/>
    </source>
</evidence>
<dbReference type="RefSeq" id="WP_344448379.1">
    <property type="nucleotide sequence ID" value="NZ_BAAATZ010000002.1"/>
</dbReference>
<keyword evidence="3" id="KW-1185">Reference proteome</keyword>
<feature type="domain" description="HTH cro/C1-type" evidence="1">
    <location>
        <begin position="24"/>
        <end position="75"/>
    </location>
</feature>